<dbReference type="Pfam" id="PF01926">
    <property type="entry name" value="MMR_HSR1"/>
    <property type="match status" value="1"/>
</dbReference>
<keyword evidence="3" id="KW-1185">Reference proteome</keyword>
<dbReference type="Proteomes" id="UP001364890">
    <property type="component" value="Unassembled WGS sequence"/>
</dbReference>
<name>A0ABU8F640_9BACI</name>
<sequence>MEEIKYIKYTKKIDQLKEDFNNIIDRIDIDKCNFIMSEYKNDISKSIDKGNVEIAFIGQYSAGKSTLIASLTENMNIKTGQNITTDKVNEYKWNNIVLVDTPGIGTDYQEHSDLAYRYMDLADLLVYVVTTQGFDELIANDFKNIAFTQQKSSKMMLVVNKTSLESIANKTHWENDIKKVLSPYTLEEFKVTFTDANSYLEALKPNNEKFRNALIERSNIKNLIANLDDFSEEKGIVGRLLSPLNVLNTYLDKIINEISTNEEEKKVQELLLRKKFLVVESRKNTNRKIEREIQNLYNSVMIVSDEFLSKITGEKNSSELNYEFETTKEKVETVCSEAGEKIEDIVDQELDDLIKKINALEDTPVFKELINEFNTDVDFNVNFKDKKDTNNFKKAPESIRDIGKFLGVAGKGFKSWCINAEKAGNGLRKLSGSEAHKFVLDVGHFFGKKFRPYEALKIVNKLGKAGEVLTKVGTKVSVVTAVASPLIATYEEYQEGANEKRLLEARTEVRNNFRTWANEIKSNAQEKRAELLKAVHDKELDNINSRIHSLRDKEKLQTEQSKLLLELQQEVERTSRDIDGNM</sequence>
<dbReference type="SUPFAM" id="SSF52540">
    <property type="entry name" value="P-loop containing nucleoside triphosphate hydrolases"/>
    <property type="match status" value="1"/>
</dbReference>
<accession>A0ABU8F640</accession>
<gene>
    <name evidence="2" type="ORF">WAX74_12605</name>
</gene>
<organism evidence="2 3">
    <name type="scientific">Psychrobacillus mangrovi</name>
    <dbReference type="NCBI Taxonomy" id="3117745"/>
    <lineage>
        <taxon>Bacteria</taxon>
        <taxon>Bacillati</taxon>
        <taxon>Bacillota</taxon>
        <taxon>Bacilli</taxon>
        <taxon>Bacillales</taxon>
        <taxon>Bacillaceae</taxon>
        <taxon>Psychrobacillus</taxon>
    </lineage>
</organism>
<comment type="caution">
    <text evidence="2">The sequence shown here is derived from an EMBL/GenBank/DDBJ whole genome shotgun (WGS) entry which is preliminary data.</text>
</comment>
<dbReference type="InterPro" id="IPR027417">
    <property type="entry name" value="P-loop_NTPase"/>
</dbReference>
<dbReference type="RefSeq" id="WP_336498038.1">
    <property type="nucleotide sequence ID" value="NZ_JBAWSY010000009.1"/>
</dbReference>
<dbReference type="EMBL" id="JBAWSY010000009">
    <property type="protein sequence ID" value="MEI4770477.1"/>
    <property type="molecule type" value="Genomic_DNA"/>
</dbReference>
<dbReference type="InterPro" id="IPR006073">
    <property type="entry name" value="GTP-bd"/>
</dbReference>
<evidence type="ECO:0000313" key="2">
    <source>
        <dbReference type="EMBL" id="MEI4770477.1"/>
    </source>
</evidence>
<feature type="domain" description="G" evidence="1">
    <location>
        <begin position="53"/>
        <end position="161"/>
    </location>
</feature>
<proteinExistence type="predicted"/>
<evidence type="ECO:0000259" key="1">
    <source>
        <dbReference type="Pfam" id="PF01926"/>
    </source>
</evidence>
<reference evidence="2 3" key="1">
    <citation type="submission" date="2024-01" db="EMBL/GenBank/DDBJ databases">
        <title>Seven novel Bacillus-like species.</title>
        <authorList>
            <person name="Liu G."/>
        </authorList>
    </citation>
    <scope>NUCLEOTIDE SEQUENCE [LARGE SCALE GENOMIC DNA]</scope>
    <source>
        <strain evidence="2 3">FJAT-51614</strain>
    </source>
</reference>
<evidence type="ECO:0000313" key="3">
    <source>
        <dbReference type="Proteomes" id="UP001364890"/>
    </source>
</evidence>
<dbReference type="Gene3D" id="3.40.50.300">
    <property type="entry name" value="P-loop containing nucleotide triphosphate hydrolases"/>
    <property type="match status" value="1"/>
</dbReference>
<protein>
    <submittedName>
        <fullName evidence="2">GTPase</fullName>
    </submittedName>
</protein>